<feature type="domain" description="Squalene cyclase C-terminal" evidence="2">
    <location>
        <begin position="481"/>
        <end position="652"/>
    </location>
</feature>
<dbReference type="Proteomes" id="UP000326354">
    <property type="component" value="Chromosome"/>
</dbReference>
<dbReference type="CDD" id="cd00688">
    <property type="entry name" value="ISOPREN_C2_like"/>
    <property type="match status" value="1"/>
</dbReference>
<evidence type="ECO:0000256" key="1">
    <source>
        <dbReference type="SAM" id="SignalP"/>
    </source>
</evidence>
<dbReference type="Pfam" id="PF13243">
    <property type="entry name" value="SQHop_cyclase_C"/>
    <property type="match status" value="1"/>
</dbReference>
<dbReference type="OrthoDB" id="238862at2"/>
<protein>
    <recommendedName>
        <fullName evidence="2">Squalene cyclase C-terminal domain-containing protein</fullName>
    </recommendedName>
</protein>
<evidence type="ECO:0000313" key="4">
    <source>
        <dbReference type="Proteomes" id="UP000326354"/>
    </source>
</evidence>
<dbReference type="SUPFAM" id="SSF48239">
    <property type="entry name" value="Terpenoid cyclases/Protein prenyltransferases"/>
    <property type="match status" value="1"/>
</dbReference>
<dbReference type="EMBL" id="AP019860">
    <property type="protein sequence ID" value="BBM85066.1"/>
    <property type="molecule type" value="Genomic_DNA"/>
</dbReference>
<dbReference type="RefSeq" id="WP_151969186.1">
    <property type="nucleotide sequence ID" value="NZ_AP019860.1"/>
</dbReference>
<keyword evidence="1" id="KW-0732">Signal</keyword>
<accession>A0A5S9IP63</accession>
<evidence type="ECO:0000259" key="2">
    <source>
        <dbReference type="Pfam" id="PF13243"/>
    </source>
</evidence>
<dbReference type="Gene3D" id="1.50.10.20">
    <property type="match status" value="1"/>
</dbReference>
<evidence type="ECO:0000313" key="3">
    <source>
        <dbReference type="EMBL" id="BBM85066.1"/>
    </source>
</evidence>
<dbReference type="AlphaFoldDB" id="A0A5S9IP63"/>
<sequence length="817" mass="92633">MRILLCSILLANHLLLALSTNEAKTLISQAASFSSEDMTSAKQKPLSLLLLNLNLHLEKQINPDVVKDFSYFKIENIDRQEMLAAIRHERQNTYSFVYPQHIVKCEFKLDGNVASGQFTFEIKDLYRGTALFNAQRHDEKWRITSFTLPNYGLRVYHEQKKWQTACLPTRFVIVRFAQNAIYTSNWFESDMDNEQKICDLDNLKNCETWLKNFAQKSTRQKISQMKMVIHASKALWDKVKGFIALVAKHNIYKLYFTHDRKTIVQNYLPMDVGVSSSNHQTRPKIIIMVNNNVFSIGKNSFSGQENYKLLTAHLQSLLKPLSSSEIAFEIRASNETPYGNIVRILDLCRNTADGMQKTSVIKFSLYAPTTSDVEVHEEAIGIIEKIPIEKSKAVVEDPVIEDPVIEDPVLKEVEEDHYETFDESYAHDRLSDRPFGDNPFGGNSRIDAIGVGGGAGSFGALGSFGPHFGGKLPRITDDQRVKEIEEAICAGLTWLKNHQQADGSWKAATFSDFCKTTPCRGFGTEEMDTKVTALALLCLVNSEERTFAKLKLKRHARSAARYLCRLQSDEGCFDQKGYDYMHHHAIATLALCKLYQKIYSPVLRICIQKAVDFMIKAQNAESGWGHTSQSGRSNTSVTSWCVIALTEAAKTDFVVPRDFYSGVKKWLSATTDEHYSRTGYMQKGDTGPRLQNAPNFLPVETMTAAAICIRTALGMSRSENNNSAVLVESNLPTWKENDNRKSTIDYCYWFYGTVAMRHMKGDFWQKWRKALLPILLEKQCPNDCKKGSWPAIDAWSKAGGRVQATAFNTLSLQMFYR</sequence>
<proteinExistence type="predicted"/>
<organism evidence="3 4">
    <name type="scientific">Uabimicrobium amorphum</name>
    <dbReference type="NCBI Taxonomy" id="2596890"/>
    <lineage>
        <taxon>Bacteria</taxon>
        <taxon>Pseudomonadati</taxon>
        <taxon>Planctomycetota</taxon>
        <taxon>Candidatus Uabimicrobiia</taxon>
        <taxon>Candidatus Uabimicrobiales</taxon>
        <taxon>Candidatus Uabimicrobiaceae</taxon>
        <taxon>Candidatus Uabimicrobium</taxon>
    </lineage>
</organism>
<dbReference type="KEGG" id="uam:UABAM_03429"/>
<keyword evidence="4" id="KW-1185">Reference proteome</keyword>
<feature type="chain" id="PRO_5025057548" description="Squalene cyclase C-terminal domain-containing protein" evidence="1">
    <location>
        <begin position="24"/>
        <end position="817"/>
    </location>
</feature>
<dbReference type="InterPro" id="IPR008930">
    <property type="entry name" value="Terpenoid_cyclase/PrenylTrfase"/>
</dbReference>
<reference evidence="3 4" key="1">
    <citation type="submission" date="2019-08" db="EMBL/GenBank/DDBJ databases">
        <title>Complete genome sequence of Candidatus Uab amorphum.</title>
        <authorList>
            <person name="Shiratori T."/>
            <person name="Suzuki S."/>
            <person name="Kakizawa Y."/>
            <person name="Ishida K."/>
        </authorList>
    </citation>
    <scope>NUCLEOTIDE SEQUENCE [LARGE SCALE GENOMIC DNA]</scope>
    <source>
        <strain evidence="3 4">SRT547</strain>
    </source>
</reference>
<dbReference type="InterPro" id="IPR032696">
    <property type="entry name" value="SQ_cyclase_C"/>
</dbReference>
<name>A0A5S9IP63_UABAM</name>
<gene>
    <name evidence="3" type="ORF">UABAM_03429</name>
</gene>
<feature type="signal peptide" evidence="1">
    <location>
        <begin position="1"/>
        <end position="23"/>
    </location>
</feature>